<keyword evidence="2" id="KW-1185">Reference proteome</keyword>
<dbReference type="AlphaFoldDB" id="A0A6B3LJP6"/>
<dbReference type="EMBL" id="JAAGWD010000001">
    <property type="protein sequence ID" value="NEM96193.1"/>
    <property type="molecule type" value="Genomic_DNA"/>
</dbReference>
<gene>
    <name evidence="1" type="ORF">GXP69_00675</name>
</gene>
<dbReference type="RefSeq" id="WP_163911002.1">
    <property type="nucleotide sequence ID" value="NZ_JAAGWD010000001.1"/>
</dbReference>
<dbReference type="Proteomes" id="UP000474777">
    <property type="component" value="Unassembled WGS sequence"/>
</dbReference>
<proteinExistence type="predicted"/>
<reference evidence="1 2" key="1">
    <citation type="submission" date="2020-02" db="EMBL/GenBank/DDBJ databases">
        <authorList>
            <person name="Kim M.K."/>
        </authorList>
    </citation>
    <scope>NUCLEOTIDE SEQUENCE [LARGE SCALE GENOMIC DNA]</scope>
    <source>
        <strain evidence="1 2">BT327</strain>
    </source>
</reference>
<comment type="caution">
    <text evidence="1">The sequence shown here is derived from an EMBL/GenBank/DDBJ whole genome shotgun (WGS) entry which is preliminary data.</text>
</comment>
<protein>
    <submittedName>
        <fullName evidence="1">Uncharacterized protein</fullName>
    </submittedName>
</protein>
<organism evidence="1 2">
    <name type="scientific">Pontibacter burrus</name>
    <dbReference type="NCBI Taxonomy" id="2704466"/>
    <lineage>
        <taxon>Bacteria</taxon>
        <taxon>Pseudomonadati</taxon>
        <taxon>Bacteroidota</taxon>
        <taxon>Cytophagia</taxon>
        <taxon>Cytophagales</taxon>
        <taxon>Hymenobacteraceae</taxon>
        <taxon>Pontibacter</taxon>
    </lineage>
</organism>
<sequence length="100" mass="11253">MSTSTLSISEKQSQRTAFEQELNSFLAEVKAAMMVCFEANPNASNDPYVMLGRLEKETFEVKQAISERHPSKLKSEMFDVVVQCAYGIIQCKNVRATDLI</sequence>
<evidence type="ECO:0000313" key="2">
    <source>
        <dbReference type="Proteomes" id="UP000474777"/>
    </source>
</evidence>
<dbReference type="Gene3D" id="1.10.287.1080">
    <property type="entry name" value="MazG-like"/>
    <property type="match status" value="1"/>
</dbReference>
<name>A0A6B3LJP6_9BACT</name>
<accession>A0A6B3LJP6</accession>
<evidence type="ECO:0000313" key="1">
    <source>
        <dbReference type="EMBL" id="NEM96193.1"/>
    </source>
</evidence>